<dbReference type="PANTHER" id="PTHR40940">
    <property type="entry name" value="PROTEIN BATD-RELATED"/>
    <property type="match status" value="1"/>
</dbReference>
<keyword evidence="4" id="KW-1185">Reference proteome</keyword>
<gene>
    <name evidence="3" type="ORF">E4656_04885</name>
</gene>
<name>A0A4Z0WGS2_9GAMM</name>
<feature type="region of interest" description="Disordered" evidence="1">
    <location>
        <begin position="589"/>
        <end position="610"/>
    </location>
</feature>
<dbReference type="AlphaFoldDB" id="A0A4Z0WGS2"/>
<feature type="region of interest" description="Disordered" evidence="1">
    <location>
        <begin position="464"/>
        <end position="510"/>
    </location>
</feature>
<keyword evidence="2" id="KW-0472">Membrane</keyword>
<feature type="compositionally biased region" description="Basic and acidic residues" evidence="1">
    <location>
        <begin position="465"/>
        <end position="485"/>
    </location>
</feature>
<dbReference type="OrthoDB" id="5293418at2"/>
<keyword evidence="2" id="KW-1133">Transmembrane helix</keyword>
<dbReference type="EMBL" id="SRMF01000001">
    <property type="protein sequence ID" value="TGG95748.1"/>
    <property type="molecule type" value="Genomic_DNA"/>
</dbReference>
<protein>
    <recommendedName>
        <fullName evidence="5">Protein BatD</fullName>
    </recommendedName>
</protein>
<accession>A0A4Z0WGS2</accession>
<dbReference type="Proteomes" id="UP000297475">
    <property type="component" value="Unassembled WGS sequence"/>
</dbReference>
<evidence type="ECO:0000313" key="4">
    <source>
        <dbReference type="Proteomes" id="UP000297475"/>
    </source>
</evidence>
<proteinExistence type="predicted"/>
<feature type="transmembrane region" description="Helical" evidence="2">
    <location>
        <begin position="428"/>
        <end position="445"/>
    </location>
</feature>
<organism evidence="3 4">
    <name type="scientific">Natronospirillum operosum</name>
    <dbReference type="NCBI Taxonomy" id="2759953"/>
    <lineage>
        <taxon>Bacteria</taxon>
        <taxon>Pseudomonadati</taxon>
        <taxon>Pseudomonadota</taxon>
        <taxon>Gammaproteobacteria</taxon>
        <taxon>Oceanospirillales</taxon>
        <taxon>Natronospirillaceae</taxon>
        <taxon>Natronospirillum</taxon>
    </lineage>
</organism>
<evidence type="ECO:0000256" key="1">
    <source>
        <dbReference type="SAM" id="MobiDB-lite"/>
    </source>
</evidence>
<evidence type="ECO:0000256" key="2">
    <source>
        <dbReference type="SAM" id="Phobius"/>
    </source>
</evidence>
<keyword evidence="2" id="KW-0812">Transmembrane</keyword>
<dbReference type="InterPro" id="IPR025738">
    <property type="entry name" value="BatD"/>
</dbReference>
<feature type="region of interest" description="Disordered" evidence="1">
    <location>
        <begin position="395"/>
        <end position="417"/>
    </location>
</feature>
<dbReference type="PANTHER" id="PTHR40940:SF1">
    <property type="entry name" value="PROTEIN BATD"/>
    <property type="match status" value="1"/>
</dbReference>
<evidence type="ECO:0008006" key="5">
    <source>
        <dbReference type="Google" id="ProtNLM"/>
    </source>
</evidence>
<sequence length="610" mass="67847">MVSPATVHPNLGRPACLWSVLMVLSLLLGLYLTVIPATAQTTDALASVNRTTVVEGSTLTLRVRTRVDNHELNLAPLLRDFEVIDQRSSTNNPALHEALGRDFQEWEITLRPRQTGHLTIPALQVGTARTHPIEITVLAVSPEQRAVMDRNVELDVAVSNRRPYVGESIRVTLTLYYNVSVNGAFADVTPEDSEWTALGDALTGETQRAGNTYSYTRFHYLYTPLSPGERELPTFRFEGDYRTHSLAPRQPLRDVRSDPVALEVRPVPAEFPGNHAWLPARDLTLTQTWSGVTDNPQVGDQFTRHTRVQATGPDGARLPRPAEADSLPASVRRYEGSARAEENLDAEQRVSTRHDEVAYLLRQPGSLELPALRIPWWDLDTDSLRWAEAPGRSLDIAPGPLQPTPDLVEPEPAAEVADDAGPGLTSRIIMAAAGFLVALALGWLLHRSGRRLWQRIAHWWARRSANPDRPSRPARASETKAEPRVRTARKTAAGASAKQPRRARRPSAAPAWIQAVRQATDQQDWARLLGLLAEHRDQTGWPDLERMARISGQQEVPTLVRDTQAMQYGRPEQQPDPVALGERWLRCLDQWPQAGPGQTDNAGPDRLYPD</sequence>
<reference evidence="3 4" key="1">
    <citation type="submission" date="2019-04" db="EMBL/GenBank/DDBJ databases">
        <title>Natronospirillum operosus gen. nov., sp. nov., a haloalkaliphilic satellite isolated from decaying biomass of laboratory culture of cyanobacterium Geitlerinema sp. and proposal of Natronospirillaceae fam. nov. and Saccharospirillaceae fam. nov.</title>
        <authorList>
            <person name="Kevbrin V."/>
            <person name="Boltyanskaya Y."/>
            <person name="Koziaeva V."/>
            <person name="Grouzdev D.S."/>
            <person name="Park M."/>
            <person name="Cho J."/>
        </authorList>
    </citation>
    <scope>NUCLEOTIDE SEQUENCE [LARGE SCALE GENOMIC DNA]</scope>
    <source>
        <strain evidence="3 4">G-116</strain>
    </source>
</reference>
<dbReference type="Pfam" id="PF13584">
    <property type="entry name" value="BatD"/>
    <property type="match status" value="1"/>
</dbReference>
<comment type="caution">
    <text evidence="3">The sequence shown here is derived from an EMBL/GenBank/DDBJ whole genome shotgun (WGS) entry which is preliminary data.</text>
</comment>
<evidence type="ECO:0000313" key="3">
    <source>
        <dbReference type="EMBL" id="TGG95748.1"/>
    </source>
</evidence>